<name>A0A382VKJ9_9ZZZZ</name>
<dbReference type="SUPFAM" id="SSF55031">
    <property type="entry name" value="Bacterial exopeptidase dimerisation domain"/>
    <property type="match status" value="1"/>
</dbReference>
<dbReference type="Gene3D" id="3.40.630.10">
    <property type="entry name" value="Zn peptidases"/>
    <property type="match status" value="1"/>
</dbReference>
<reference evidence="5" key="1">
    <citation type="submission" date="2018-05" db="EMBL/GenBank/DDBJ databases">
        <authorList>
            <person name="Lanie J.A."/>
            <person name="Ng W.-L."/>
            <person name="Kazmierczak K.M."/>
            <person name="Andrzejewski T.M."/>
            <person name="Davidsen T.M."/>
            <person name="Wayne K.J."/>
            <person name="Tettelin H."/>
            <person name="Glass J.I."/>
            <person name="Rusch D."/>
            <person name="Podicherti R."/>
            <person name="Tsui H.-C.T."/>
            <person name="Winkler M.E."/>
        </authorList>
    </citation>
    <scope>NUCLEOTIDE SEQUENCE</scope>
</reference>
<dbReference type="SUPFAM" id="SSF53187">
    <property type="entry name" value="Zn-dependent exopeptidases"/>
    <property type="match status" value="1"/>
</dbReference>
<keyword evidence="2" id="KW-0479">Metal-binding</keyword>
<sequence>MKYESQINSLFNNIDEDYLIDLICEFSRIKSVWDPKNGFSELEAALWIENKFKEFGFETDFYYVTDKRPNVIAELNYVNNLNSENFNIPTLLLEGHTDVVTEGDSSLWSVDPFSATIKNGRIIGRGVNDMKSGLICALYAMKLIKDSDLELNGNLICAALCDEEGEMIGVKDFVQSEYAERISSVIVCEPEANNICIEQKGVAWISIKIIGKMSHGAMPYSGLNTSYPLANILTECEKLNEQLKEHKSILLGYPSITPT</sequence>
<proteinExistence type="predicted"/>
<feature type="non-terminal residue" evidence="5">
    <location>
        <position position="259"/>
    </location>
</feature>
<evidence type="ECO:0000256" key="1">
    <source>
        <dbReference type="ARBA" id="ARBA00001947"/>
    </source>
</evidence>
<dbReference type="Pfam" id="PF01546">
    <property type="entry name" value="Peptidase_M20"/>
    <property type="match status" value="1"/>
</dbReference>
<dbReference type="InterPro" id="IPR001261">
    <property type="entry name" value="ArgE/DapE_CS"/>
</dbReference>
<dbReference type="Gene3D" id="3.30.70.360">
    <property type="match status" value="1"/>
</dbReference>
<evidence type="ECO:0000256" key="3">
    <source>
        <dbReference type="ARBA" id="ARBA00022801"/>
    </source>
</evidence>
<evidence type="ECO:0000313" key="5">
    <source>
        <dbReference type="EMBL" id="SVD47052.1"/>
    </source>
</evidence>
<dbReference type="InterPro" id="IPR002933">
    <property type="entry name" value="Peptidase_M20"/>
</dbReference>
<evidence type="ECO:0000256" key="4">
    <source>
        <dbReference type="ARBA" id="ARBA00022833"/>
    </source>
</evidence>
<gene>
    <name evidence="5" type="ORF">METZ01_LOCUS399906</name>
</gene>
<dbReference type="PROSITE" id="PS00758">
    <property type="entry name" value="ARGE_DAPE_CPG2_1"/>
    <property type="match status" value="1"/>
</dbReference>
<dbReference type="GO" id="GO:0046872">
    <property type="term" value="F:metal ion binding"/>
    <property type="evidence" value="ECO:0007669"/>
    <property type="project" value="UniProtKB-KW"/>
</dbReference>
<evidence type="ECO:0000256" key="2">
    <source>
        <dbReference type="ARBA" id="ARBA00022723"/>
    </source>
</evidence>
<dbReference type="InterPro" id="IPR036264">
    <property type="entry name" value="Bact_exopeptidase_dim_dom"/>
</dbReference>
<keyword evidence="4" id="KW-0862">Zinc</keyword>
<keyword evidence="3" id="KW-0378">Hydrolase</keyword>
<accession>A0A382VKJ9</accession>
<dbReference type="InterPro" id="IPR050072">
    <property type="entry name" value="Peptidase_M20A"/>
</dbReference>
<protein>
    <submittedName>
        <fullName evidence="5">Uncharacterized protein</fullName>
    </submittedName>
</protein>
<dbReference type="AlphaFoldDB" id="A0A382VKJ9"/>
<dbReference type="GO" id="GO:0016787">
    <property type="term" value="F:hydrolase activity"/>
    <property type="evidence" value="ECO:0007669"/>
    <property type="project" value="UniProtKB-KW"/>
</dbReference>
<dbReference type="PANTHER" id="PTHR43808">
    <property type="entry name" value="ACETYLORNITHINE DEACETYLASE"/>
    <property type="match status" value="1"/>
</dbReference>
<organism evidence="5">
    <name type="scientific">marine metagenome</name>
    <dbReference type="NCBI Taxonomy" id="408172"/>
    <lineage>
        <taxon>unclassified sequences</taxon>
        <taxon>metagenomes</taxon>
        <taxon>ecological metagenomes</taxon>
    </lineage>
</organism>
<dbReference type="EMBL" id="UINC01152721">
    <property type="protein sequence ID" value="SVD47052.1"/>
    <property type="molecule type" value="Genomic_DNA"/>
</dbReference>
<comment type="cofactor">
    <cofactor evidence="1">
        <name>Zn(2+)</name>
        <dbReference type="ChEBI" id="CHEBI:29105"/>
    </cofactor>
</comment>